<protein>
    <submittedName>
        <fullName evidence="1">Uncharacterized protein</fullName>
    </submittedName>
</protein>
<keyword evidence="2" id="KW-1185">Reference proteome</keyword>
<proteinExistence type="predicted"/>
<comment type="caution">
    <text evidence="1">The sequence shown here is derived from an EMBL/GenBank/DDBJ whole genome shotgun (WGS) entry which is preliminary data.</text>
</comment>
<organism evidence="1 2">
    <name type="scientific">Melastoma candidum</name>
    <dbReference type="NCBI Taxonomy" id="119954"/>
    <lineage>
        <taxon>Eukaryota</taxon>
        <taxon>Viridiplantae</taxon>
        <taxon>Streptophyta</taxon>
        <taxon>Embryophyta</taxon>
        <taxon>Tracheophyta</taxon>
        <taxon>Spermatophyta</taxon>
        <taxon>Magnoliopsida</taxon>
        <taxon>eudicotyledons</taxon>
        <taxon>Gunneridae</taxon>
        <taxon>Pentapetalae</taxon>
        <taxon>rosids</taxon>
        <taxon>malvids</taxon>
        <taxon>Myrtales</taxon>
        <taxon>Melastomataceae</taxon>
        <taxon>Melastomatoideae</taxon>
        <taxon>Melastomateae</taxon>
        <taxon>Melastoma</taxon>
    </lineage>
</organism>
<evidence type="ECO:0000313" key="1">
    <source>
        <dbReference type="EMBL" id="KAI4372149.1"/>
    </source>
</evidence>
<dbReference type="Proteomes" id="UP001057402">
    <property type="component" value="Chromosome 4"/>
</dbReference>
<reference evidence="2" key="1">
    <citation type="journal article" date="2023" name="Front. Plant Sci.">
        <title>Chromosomal-level genome assembly of Melastoma candidum provides insights into trichome evolution.</title>
        <authorList>
            <person name="Zhong Y."/>
            <person name="Wu W."/>
            <person name="Sun C."/>
            <person name="Zou P."/>
            <person name="Liu Y."/>
            <person name="Dai S."/>
            <person name="Zhou R."/>
        </authorList>
    </citation>
    <scope>NUCLEOTIDE SEQUENCE [LARGE SCALE GENOMIC DNA]</scope>
</reference>
<name>A0ACB9QZX3_9MYRT</name>
<gene>
    <name evidence="1" type="ORF">MLD38_010421</name>
</gene>
<sequence>MQQGGGSRSRYAPEGSAPPLSAASSHQHGLVVEEASPISSRPPAPENMGQLMLEMDAFAAAEDPKRGGGGGGGNRWPRQETVALLKIRSEMDATFRDASLKGPLWEDVSRKMAELGYKRSAKKCKEKFENVHKYYKRTKEGGCLPSSSSSDSASSADVWRDATSHCIACLSRSAVTGAIVPPSSPLGLMFSSNSSSLSPGSGDDEDDVEGEPSTAGSSRKRKRAAEMLSASEGRRMMEYFEGLMKRVMQKQEEMQKRFLEAIEKREQDRLMREEAWRRQEMYRLAREHELMARNERCPPPVMLPSCPSSRRSPVRQFSYPRRQQ</sequence>
<dbReference type="EMBL" id="CM042883">
    <property type="protein sequence ID" value="KAI4372149.1"/>
    <property type="molecule type" value="Genomic_DNA"/>
</dbReference>
<evidence type="ECO:0000313" key="2">
    <source>
        <dbReference type="Proteomes" id="UP001057402"/>
    </source>
</evidence>
<accession>A0ACB9QZX3</accession>